<feature type="signal peptide" evidence="1">
    <location>
        <begin position="1"/>
        <end position="24"/>
    </location>
</feature>
<protein>
    <submittedName>
        <fullName evidence="2">Uncharacterized protein</fullName>
    </submittedName>
</protein>
<reference evidence="2 3" key="1">
    <citation type="submission" date="2016-10" db="EMBL/GenBank/DDBJ databases">
        <authorList>
            <person name="de Groot N.N."/>
        </authorList>
    </citation>
    <scope>NUCLEOTIDE SEQUENCE [LARGE SCALE GENOMIC DNA]</scope>
    <source>
        <strain evidence="2 3">WG14</strain>
    </source>
</reference>
<evidence type="ECO:0000313" key="3">
    <source>
        <dbReference type="Proteomes" id="UP000199322"/>
    </source>
</evidence>
<gene>
    <name evidence="2" type="ORF">SAMN04488588_2078</name>
</gene>
<proteinExistence type="predicted"/>
<dbReference type="AlphaFoldDB" id="A0A1G6QFX2"/>
<dbReference type="EMBL" id="FMYV01000012">
    <property type="protein sequence ID" value="SDC91392.1"/>
    <property type="molecule type" value="Genomic_DNA"/>
</dbReference>
<evidence type="ECO:0000313" key="2">
    <source>
        <dbReference type="EMBL" id="SDC91392.1"/>
    </source>
</evidence>
<sequence>MKRTLFLTTLLVLTLFLASCITQPNDPGVLPGDTIELDVTYETNVKDGFVSTRSISAFEPSETFQYYFGFKGNAPLFKVNEIEVQANDLVYYEDSIAISYNKAGEEMKGAIQLFDTSDNGQPNESVRAKFENADINDILNDGDNLIFAGYTIVNSLNTIYVNMVDQKDIKNINNDNQVERTKENLRNVKVLYVQNDQQENEAGLVVTSIAKLGDYYYFSLANENGKILKTDSNFEILDSVDVNYVKDLQVSENSLYALSISTEGGTIVEYNSDLVEQNSVDVNSITSNEEKASLAILGDYAAYTRAENGFDLVNLSDGSDIVNFPLGTVNGLSYMDNSLFVHSASALLVYKFDGLSLVKNGEHYFSNAVEGDGTGLDVNELSPNFVTYNPETNLVFNATGNQGVFMYELIDQDASTPDKEYFDKIILNGNLVSGHLKTIPVVPTDEDSYPEIILDIIYYSKDSAHDHKIGIFNYKGTGVDNWDQLQGTDGFEVVELIESTKNENKDRETYKAYAKYLGFYINDLDENKTFRNPKALGDDYPNGESAIKFYINEDGNNGKGEIIVGFEDAGSNSNPDGDYNDVVLVIRAYHKNDTITDLFEIVDYQ</sequence>
<feature type="chain" id="PRO_5011591399" evidence="1">
    <location>
        <begin position="25"/>
        <end position="605"/>
    </location>
</feature>
<name>A0A1G6QFX2_9BACT</name>
<keyword evidence="3" id="KW-1185">Reference proteome</keyword>
<dbReference type="PROSITE" id="PS51257">
    <property type="entry name" value="PROKAR_LIPOPROTEIN"/>
    <property type="match status" value="1"/>
</dbReference>
<dbReference type="RefSeq" id="WP_091405702.1">
    <property type="nucleotide sequence ID" value="NZ_FMYV01000012.1"/>
</dbReference>
<accession>A0A1G6QFX2</accession>
<keyword evidence="1" id="KW-0732">Signal</keyword>
<dbReference type="Proteomes" id="UP000199322">
    <property type="component" value="Unassembled WGS sequence"/>
</dbReference>
<organism evidence="2 3">
    <name type="scientific">Geotoga petraea</name>
    <dbReference type="NCBI Taxonomy" id="28234"/>
    <lineage>
        <taxon>Bacteria</taxon>
        <taxon>Thermotogati</taxon>
        <taxon>Thermotogota</taxon>
        <taxon>Thermotogae</taxon>
        <taxon>Petrotogales</taxon>
        <taxon>Petrotogaceae</taxon>
        <taxon>Geotoga</taxon>
    </lineage>
</organism>
<evidence type="ECO:0000256" key="1">
    <source>
        <dbReference type="SAM" id="SignalP"/>
    </source>
</evidence>